<dbReference type="InterPro" id="IPR036942">
    <property type="entry name" value="Beta-barrel_TonB_sf"/>
</dbReference>
<evidence type="ECO:0008006" key="20">
    <source>
        <dbReference type="Google" id="ProtNLM"/>
    </source>
</evidence>
<keyword evidence="3 12" id="KW-1134">Transmembrane beta strand</keyword>
<dbReference type="OrthoDB" id="127311at2"/>
<keyword evidence="6 15" id="KW-0732">Signal</keyword>
<dbReference type="InterPro" id="IPR037066">
    <property type="entry name" value="Plug_dom_sf"/>
</dbReference>
<dbReference type="Pfam" id="PF07715">
    <property type="entry name" value="Plug"/>
    <property type="match status" value="1"/>
</dbReference>
<dbReference type="Proteomes" id="UP000241074">
    <property type="component" value="Chromosome"/>
</dbReference>
<keyword evidence="5 12" id="KW-0812">Transmembrane</keyword>
<dbReference type="InterPro" id="IPR000531">
    <property type="entry name" value="Beta-barrel_TonB"/>
</dbReference>
<evidence type="ECO:0000259" key="16">
    <source>
        <dbReference type="Pfam" id="PF00593"/>
    </source>
</evidence>
<evidence type="ECO:0000256" key="13">
    <source>
        <dbReference type="PROSITE-ProRule" id="PRU10143"/>
    </source>
</evidence>
<comment type="subcellular location">
    <subcellularLocation>
        <location evidence="1 12">Cell outer membrane</location>
        <topology evidence="1 12">Multi-pass membrane protein</topology>
    </subcellularLocation>
</comment>
<keyword evidence="8" id="KW-0406">Ion transport</keyword>
<dbReference type="InterPro" id="IPR039426">
    <property type="entry name" value="TonB-dep_rcpt-like"/>
</dbReference>
<evidence type="ECO:0000256" key="5">
    <source>
        <dbReference type="ARBA" id="ARBA00022692"/>
    </source>
</evidence>
<name>A0A2P1PNN1_9GAMM</name>
<dbReference type="PANTHER" id="PTHR32552">
    <property type="entry name" value="FERRICHROME IRON RECEPTOR-RELATED"/>
    <property type="match status" value="1"/>
</dbReference>
<evidence type="ECO:0000256" key="3">
    <source>
        <dbReference type="ARBA" id="ARBA00022452"/>
    </source>
</evidence>
<evidence type="ECO:0000256" key="1">
    <source>
        <dbReference type="ARBA" id="ARBA00004571"/>
    </source>
</evidence>
<dbReference type="InterPro" id="IPR010916">
    <property type="entry name" value="TonB_box_CS"/>
</dbReference>
<dbReference type="GO" id="GO:0009279">
    <property type="term" value="C:cell outer membrane"/>
    <property type="evidence" value="ECO:0007669"/>
    <property type="project" value="UniProtKB-SubCell"/>
</dbReference>
<feature type="domain" description="TonB-dependent receptor plug" evidence="17">
    <location>
        <begin position="43"/>
        <end position="148"/>
    </location>
</feature>
<keyword evidence="4" id="KW-0410">Iron transport</keyword>
<keyword evidence="19" id="KW-1185">Reference proteome</keyword>
<evidence type="ECO:0000313" key="19">
    <source>
        <dbReference type="Proteomes" id="UP000241074"/>
    </source>
</evidence>
<dbReference type="KEGG" id="xba:C7S18_04245"/>
<dbReference type="GO" id="GO:0006826">
    <property type="term" value="P:iron ion transport"/>
    <property type="evidence" value="ECO:0007669"/>
    <property type="project" value="UniProtKB-KW"/>
</dbReference>
<dbReference type="EMBL" id="CP027860">
    <property type="protein sequence ID" value="AVP96452.1"/>
    <property type="molecule type" value="Genomic_DNA"/>
</dbReference>
<evidence type="ECO:0000256" key="12">
    <source>
        <dbReference type="PROSITE-ProRule" id="PRU01360"/>
    </source>
</evidence>
<evidence type="ECO:0000256" key="14">
    <source>
        <dbReference type="RuleBase" id="RU003357"/>
    </source>
</evidence>
<keyword evidence="2 12" id="KW-0813">Transport</keyword>
<protein>
    <recommendedName>
        <fullName evidence="20">TonB-dependent receptor</fullName>
    </recommendedName>
</protein>
<dbReference type="PROSITE" id="PS52016">
    <property type="entry name" value="TONB_DEPENDENT_REC_3"/>
    <property type="match status" value="1"/>
</dbReference>
<evidence type="ECO:0000256" key="7">
    <source>
        <dbReference type="ARBA" id="ARBA00023004"/>
    </source>
</evidence>
<comment type="similarity">
    <text evidence="12 14">Belongs to the TonB-dependent receptor family.</text>
</comment>
<keyword evidence="9 13" id="KW-0798">TonB box</keyword>
<dbReference type="RefSeq" id="WP_106890381.1">
    <property type="nucleotide sequence ID" value="NZ_CP027860.1"/>
</dbReference>
<dbReference type="SUPFAM" id="SSF56935">
    <property type="entry name" value="Porins"/>
    <property type="match status" value="1"/>
</dbReference>
<evidence type="ECO:0000256" key="8">
    <source>
        <dbReference type="ARBA" id="ARBA00023065"/>
    </source>
</evidence>
<evidence type="ECO:0000259" key="17">
    <source>
        <dbReference type="Pfam" id="PF07715"/>
    </source>
</evidence>
<dbReference type="Pfam" id="PF00593">
    <property type="entry name" value="TonB_dep_Rec_b-barrel"/>
    <property type="match status" value="1"/>
</dbReference>
<gene>
    <name evidence="18" type="ORF">C7S18_04245</name>
</gene>
<evidence type="ECO:0000256" key="11">
    <source>
        <dbReference type="ARBA" id="ARBA00023237"/>
    </source>
</evidence>
<keyword evidence="11 12" id="KW-0998">Cell outer membrane</keyword>
<feature type="chain" id="PRO_5015145807" description="TonB-dependent receptor" evidence="15">
    <location>
        <begin position="24"/>
        <end position="689"/>
    </location>
</feature>
<keyword evidence="7" id="KW-0408">Iron</keyword>
<evidence type="ECO:0000256" key="2">
    <source>
        <dbReference type="ARBA" id="ARBA00022448"/>
    </source>
</evidence>
<dbReference type="InterPro" id="IPR012910">
    <property type="entry name" value="Plug_dom"/>
</dbReference>
<sequence>MTKRSLVVALSLALSTAAFNTKASETKLETLQVTATRVAEDSKQVPASITTITAADIRARHARSLSDALALVAGVEISPGGDGGPAGSVPAFMGLREFDAFLLVVDGIPYGGAFNPQLTTVDMNNVERIEVMRGAAPVTYGSTSFVGVVHVIHYAAGQAQQQVSGGFGTNGSAFARGSVNLSEQSTLSFNAERRGLADDDAGYDSFLAQYRAAAEVLDGQGRLDLSVARVNQDPNSPHVRQGPRLTLQTPLDANHNPADAEINETRVQLDLGYDRSLEVGQLALTGSLAHTSADLTRGFLSGLSNNPANPNAVGYSQDRSTLDVYLNANLSNELGEQGHWSVGADYLGGRGEQESENFRYFVPLNGTNRPNASARPIDEETELEDDRDFFGVYAQADYAISDRLDLLAGVRLNHTNEDREGVEEVDGEDEDASDSRSVTRLTGHVGLSYRAYEEGNNFVSLYADYRNAFKPAAVDFGPEAEARILAQEEADTIEVGVKQQWLDGALAVDLSAYRMDFTNLVVPQHTPDGTPTLENAGELNLDGYEAEGQYALFDSLKVYGSWAYHKAVFGDYLRDFDGVATQLRGKTQEMTPGHLRSLGLVYGGEQGLGASVIYRYVGPRFLNKRNTAPVGDYDTFDASVSWNADTWSVYLVGSNLTDKRPAISESELGDSQYYRLPERHIEVGVEYRF</sequence>
<feature type="short sequence motif" description="TonB box" evidence="13">
    <location>
        <begin position="30"/>
        <end position="36"/>
    </location>
</feature>
<feature type="domain" description="TonB-dependent receptor-like beta-barrel" evidence="16">
    <location>
        <begin position="233"/>
        <end position="656"/>
    </location>
</feature>
<evidence type="ECO:0000256" key="4">
    <source>
        <dbReference type="ARBA" id="ARBA00022496"/>
    </source>
</evidence>
<evidence type="ECO:0000256" key="9">
    <source>
        <dbReference type="ARBA" id="ARBA00023077"/>
    </source>
</evidence>
<reference evidence="18 19" key="2">
    <citation type="submission" date="2018-03" db="EMBL/GenBank/DDBJ databases">
        <authorList>
            <person name="Keele B.F."/>
        </authorList>
    </citation>
    <scope>NUCLEOTIDE SEQUENCE [LARGE SCALE GENOMIC DNA]</scope>
    <source>
        <strain evidence="18 19">D13</strain>
    </source>
</reference>
<accession>A0A2P1PNN1</accession>
<dbReference type="Gene3D" id="2.170.130.10">
    <property type="entry name" value="TonB-dependent receptor, plug domain"/>
    <property type="match status" value="1"/>
</dbReference>
<proteinExistence type="inferred from homology"/>
<dbReference type="PROSITE" id="PS00430">
    <property type="entry name" value="TONB_DEPENDENT_REC_1"/>
    <property type="match status" value="1"/>
</dbReference>
<evidence type="ECO:0000256" key="15">
    <source>
        <dbReference type="SAM" id="SignalP"/>
    </source>
</evidence>
<organism evidence="18 19">
    <name type="scientific">Ahniella affigens</name>
    <dbReference type="NCBI Taxonomy" id="2021234"/>
    <lineage>
        <taxon>Bacteria</taxon>
        <taxon>Pseudomonadati</taxon>
        <taxon>Pseudomonadota</taxon>
        <taxon>Gammaproteobacteria</taxon>
        <taxon>Lysobacterales</taxon>
        <taxon>Rhodanobacteraceae</taxon>
        <taxon>Ahniella</taxon>
    </lineage>
</organism>
<keyword evidence="10 12" id="KW-0472">Membrane</keyword>
<dbReference type="PANTHER" id="PTHR32552:SF81">
    <property type="entry name" value="TONB-DEPENDENT OUTER MEMBRANE RECEPTOR"/>
    <property type="match status" value="1"/>
</dbReference>
<evidence type="ECO:0000256" key="6">
    <source>
        <dbReference type="ARBA" id="ARBA00022729"/>
    </source>
</evidence>
<dbReference type="Gene3D" id="2.40.170.20">
    <property type="entry name" value="TonB-dependent receptor, beta-barrel domain"/>
    <property type="match status" value="1"/>
</dbReference>
<evidence type="ECO:0000313" key="18">
    <source>
        <dbReference type="EMBL" id="AVP96452.1"/>
    </source>
</evidence>
<reference evidence="18 19" key="1">
    <citation type="submission" date="2018-03" db="EMBL/GenBank/DDBJ databases">
        <title>Ahniella affigens gen. nov., sp. nov., a gammaproteobacterium isolated from sandy soil near a stream.</title>
        <authorList>
            <person name="Ko Y."/>
            <person name="Kim J.-H."/>
        </authorList>
    </citation>
    <scope>NUCLEOTIDE SEQUENCE [LARGE SCALE GENOMIC DNA]</scope>
    <source>
        <strain evidence="18 19">D13</strain>
    </source>
</reference>
<feature type="signal peptide" evidence="15">
    <location>
        <begin position="1"/>
        <end position="23"/>
    </location>
</feature>
<evidence type="ECO:0000256" key="10">
    <source>
        <dbReference type="ARBA" id="ARBA00023136"/>
    </source>
</evidence>
<dbReference type="AlphaFoldDB" id="A0A2P1PNN1"/>